<organism evidence="2 3">
    <name type="scientific">Streptomyces echinoruber</name>
    <dbReference type="NCBI Taxonomy" id="68898"/>
    <lineage>
        <taxon>Bacteria</taxon>
        <taxon>Bacillati</taxon>
        <taxon>Actinomycetota</taxon>
        <taxon>Actinomycetes</taxon>
        <taxon>Kitasatosporales</taxon>
        <taxon>Streptomycetaceae</taxon>
        <taxon>Streptomyces</taxon>
    </lineage>
</organism>
<proteinExistence type="predicted"/>
<protein>
    <submittedName>
        <fullName evidence="2">Uncharacterized protein</fullName>
    </submittedName>
</protein>
<dbReference type="Proteomes" id="UP000623010">
    <property type="component" value="Unassembled WGS sequence"/>
</dbReference>
<name>A0A918VA70_9ACTN</name>
<evidence type="ECO:0000256" key="1">
    <source>
        <dbReference type="SAM" id="MobiDB-lite"/>
    </source>
</evidence>
<feature type="region of interest" description="Disordered" evidence="1">
    <location>
        <begin position="91"/>
        <end position="110"/>
    </location>
</feature>
<sequence length="110" mass="12084">MASPTEPDHVAPADELRAAAHRLRDMDDANWRGTPLATLFPDLTTLMDEYGADWRQCPEDHPGTRLDDAALALARAINQLVISFEAERPKNAMRQGSRGLVTEEAEATDG</sequence>
<keyword evidence="3" id="KW-1185">Reference proteome</keyword>
<comment type="caution">
    <text evidence="2">The sequence shown here is derived from an EMBL/GenBank/DDBJ whole genome shotgun (WGS) entry which is preliminary data.</text>
</comment>
<reference evidence="2" key="2">
    <citation type="submission" date="2020-09" db="EMBL/GenBank/DDBJ databases">
        <authorList>
            <person name="Sun Q."/>
            <person name="Ohkuma M."/>
        </authorList>
    </citation>
    <scope>NUCLEOTIDE SEQUENCE</scope>
    <source>
        <strain evidence="2">JCM 5016</strain>
    </source>
</reference>
<gene>
    <name evidence="2" type="ORF">GCM10010389_17750</name>
</gene>
<evidence type="ECO:0000313" key="2">
    <source>
        <dbReference type="EMBL" id="GGZ80378.1"/>
    </source>
</evidence>
<dbReference type="EMBL" id="BMWH01000004">
    <property type="protein sequence ID" value="GGZ80378.1"/>
    <property type="molecule type" value="Genomic_DNA"/>
</dbReference>
<dbReference type="RefSeq" id="WP_190056771.1">
    <property type="nucleotide sequence ID" value="NZ_BMWH01000004.1"/>
</dbReference>
<accession>A0A918VA70</accession>
<reference evidence="2" key="1">
    <citation type="journal article" date="2014" name="Int. J. Syst. Evol. Microbiol.">
        <title>Complete genome sequence of Corynebacterium casei LMG S-19264T (=DSM 44701T), isolated from a smear-ripened cheese.</title>
        <authorList>
            <consortium name="US DOE Joint Genome Institute (JGI-PGF)"/>
            <person name="Walter F."/>
            <person name="Albersmeier A."/>
            <person name="Kalinowski J."/>
            <person name="Ruckert C."/>
        </authorList>
    </citation>
    <scope>NUCLEOTIDE SEQUENCE</scope>
    <source>
        <strain evidence="2">JCM 5016</strain>
    </source>
</reference>
<evidence type="ECO:0000313" key="3">
    <source>
        <dbReference type="Proteomes" id="UP000623010"/>
    </source>
</evidence>
<dbReference type="AlphaFoldDB" id="A0A918VA70"/>